<dbReference type="OrthoDB" id="1082206at2"/>
<evidence type="ECO:0000313" key="2">
    <source>
        <dbReference type="Proteomes" id="UP000192472"/>
    </source>
</evidence>
<gene>
    <name evidence="1" type="ORF">SAMN04488029_1551</name>
</gene>
<dbReference type="Proteomes" id="UP000192472">
    <property type="component" value="Unassembled WGS sequence"/>
</dbReference>
<sequence length="243" mass="27874">MRTLKYIISLFVLIVNFGVSAQEIKKEQKVKKDFMPSEVIFATDVIGLGKTLFSDETKLEFHSKIDFHHYYLAGELGIDKINLTGEGFDYSSDGTFFRLGPHVNMMPYNKHRSSIFFGIMYARSSFSDHITYAQSDTGWGEDQLIYSNENLEARWFEANMGINVNIAGPLYMGYTVRFKFSKKLSDNGKLFPFEIPGFGQADKGSQFGFNYYVIYKLRFRDKPIPKRPVKIPEKTEKQVPPGG</sequence>
<name>A0A1W2G9J8_REIFA</name>
<reference evidence="1 2" key="1">
    <citation type="submission" date="2017-04" db="EMBL/GenBank/DDBJ databases">
        <authorList>
            <person name="Afonso C.L."/>
            <person name="Miller P.J."/>
            <person name="Scott M.A."/>
            <person name="Spackman E."/>
            <person name="Goraichik I."/>
            <person name="Dimitrov K.M."/>
            <person name="Suarez D.L."/>
            <person name="Swayne D.E."/>
        </authorList>
    </citation>
    <scope>NUCLEOTIDE SEQUENCE [LARGE SCALE GENOMIC DNA]</scope>
    <source>
        <strain evidence="1 2">DSM 26133</strain>
    </source>
</reference>
<dbReference type="AlphaFoldDB" id="A0A1W2G9J8"/>
<dbReference type="EMBL" id="FWYF01000001">
    <property type="protein sequence ID" value="SMD33194.1"/>
    <property type="molecule type" value="Genomic_DNA"/>
</dbReference>
<dbReference type="RefSeq" id="WP_084371860.1">
    <property type="nucleotide sequence ID" value="NZ_FWYF01000001.1"/>
</dbReference>
<organism evidence="1 2">
    <name type="scientific">Reichenbachiella faecimaris</name>
    <dbReference type="NCBI Taxonomy" id="692418"/>
    <lineage>
        <taxon>Bacteria</taxon>
        <taxon>Pseudomonadati</taxon>
        <taxon>Bacteroidota</taxon>
        <taxon>Cytophagia</taxon>
        <taxon>Cytophagales</taxon>
        <taxon>Reichenbachiellaceae</taxon>
        <taxon>Reichenbachiella</taxon>
    </lineage>
</organism>
<protein>
    <recommendedName>
        <fullName evidence="3">Outer membrane protein beta-barrel domain-containing protein</fullName>
    </recommendedName>
</protein>
<keyword evidence="2" id="KW-1185">Reference proteome</keyword>
<dbReference type="InterPro" id="IPR046111">
    <property type="entry name" value="DUF6048"/>
</dbReference>
<proteinExistence type="predicted"/>
<evidence type="ECO:0000313" key="1">
    <source>
        <dbReference type="EMBL" id="SMD33194.1"/>
    </source>
</evidence>
<evidence type="ECO:0008006" key="3">
    <source>
        <dbReference type="Google" id="ProtNLM"/>
    </source>
</evidence>
<accession>A0A1W2G9J8</accession>
<dbReference type="Pfam" id="PF19515">
    <property type="entry name" value="DUF6048"/>
    <property type="match status" value="1"/>
</dbReference>
<dbReference type="STRING" id="692418.SAMN04488029_1551"/>